<dbReference type="InterPro" id="IPR021005">
    <property type="entry name" value="Znf_CGNR"/>
</dbReference>
<reference evidence="2" key="2">
    <citation type="submission" date="2020-09" db="EMBL/GenBank/DDBJ databases">
        <authorList>
            <person name="Sun Q."/>
            <person name="Zhou Y."/>
        </authorList>
    </citation>
    <scope>NUCLEOTIDE SEQUENCE</scope>
    <source>
        <strain evidence="2">CGMCC 1.15454</strain>
    </source>
</reference>
<dbReference type="InterPro" id="IPR023286">
    <property type="entry name" value="ABATE_dom_sf"/>
</dbReference>
<dbReference type="SUPFAM" id="SSF160904">
    <property type="entry name" value="Jann2411-like"/>
    <property type="match status" value="1"/>
</dbReference>
<evidence type="ECO:0000313" key="2">
    <source>
        <dbReference type="EMBL" id="GGB47989.1"/>
    </source>
</evidence>
<dbReference type="AlphaFoldDB" id="A0A9W5TZ45"/>
<comment type="caution">
    <text evidence="2">The sequence shown here is derived from an EMBL/GenBank/DDBJ whole genome shotgun (WGS) entry which is preliminary data.</text>
</comment>
<dbReference type="Pfam" id="PF11706">
    <property type="entry name" value="zf-CGNR"/>
    <property type="match status" value="1"/>
</dbReference>
<dbReference type="Pfam" id="PF07336">
    <property type="entry name" value="ABATE"/>
    <property type="match status" value="1"/>
</dbReference>
<reference evidence="2" key="1">
    <citation type="journal article" date="2014" name="Int. J. Syst. Evol. Microbiol.">
        <title>Complete genome sequence of Corynebacterium casei LMG S-19264T (=DSM 44701T), isolated from a smear-ripened cheese.</title>
        <authorList>
            <consortium name="US DOE Joint Genome Institute (JGI-PGF)"/>
            <person name="Walter F."/>
            <person name="Albersmeier A."/>
            <person name="Kalinowski J."/>
            <person name="Ruckert C."/>
        </authorList>
    </citation>
    <scope>NUCLEOTIDE SEQUENCE</scope>
    <source>
        <strain evidence="2">CGMCC 1.15454</strain>
    </source>
</reference>
<dbReference type="Gene3D" id="1.10.3300.10">
    <property type="entry name" value="Jann2411-like domain"/>
    <property type="match status" value="1"/>
</dbReference>
<name>A0A9W5TZ45_9BACI</name>
<protein>
    <recommendedName>
        <fullName evidence="1">Zinc finger CGNR domain-containing protein</fullName>
    </recommendedName>
</protein>
<dbReference type="Proteomes" id="UP000621492">
    <property type="component" value="Unassembled WGS sequence"/>
</dbReference>
<dbReference type="RefSeq" id="WP_188725345.1">
    <property type="nucleotide sequence ID" value="NZ_BMJD01000022.1"/>
</dbReference>
<dbReference type="PANTHER" id="PTHR35525:SF3">
    <property type="entry name" value="BLL6575 PROTEIN"/>
    <property type="match status" value="1"/>
</dbReference>
<gene>
    <name evidence="2" type="ORF">GCM10011409_26880</name>
</gene>
<proteinExistence type="predicted"/>
<accession>A0A9W5TZ45</accession>
<evidence type="ECO:0000313" key="3">
    <source>
        <dbReference type="Proteomes" id="UP000621492"/>
    </source>
</evidence>
<dbReference type="InterPro" id="IPR010852">
    <property type="entry name" value="ABATE"/>
</dbReference>
<keyword evidence="3" id="KW-1185">Reference proteome</keyword>
<dbReference type="EMBL" id="BMJD01000022">
    <property type="protein sequence ID" value="GGB47989.1"/>
    <property type="molecule type" value="Genomic_DNA"/>
</dbReference>
<feature type="domain" description="Zinc finger CGNR" evidence="1">
    <location>
        <begin position="138"/>
        <end position="178"/>
    </location>
</feature>
<evidence type="ECO:0000259" key="1">
    <source>
        <dbReference type="Pfam" id="PF11706"/>
    </source>
</evidence>
<sequence length="184" mass="22087">MANDMICLDIINTMWYDYRGTGKSEDRLTNPKWIEYFMKDWNLTHLSYPSDETIKELQNLRQLMRDILQKTTQNQLPSTDELMKLNIFMDKAKRSPVLIKKEDHFELELVSDKQSWSTFISEIALSFSELFTKNEYKRVKFCKNEDCRWVFHDNTKNGRKHWCSSDTCGNLSRVRKHRDTLKED</sequence>
<dbReference type="PANTHER" id="PTHR35525">
    <property type="entry name" value="BLL6575 PROTEIN"/>
    <property type="match status" value="1"/>
</dbReference>
<organism evidence="2 3">
    <name type="scientific">Lentibacillus populi</name>
    <dbReference type="NCBI Taxonomy" id="1827502"/>
    <lineage>
        <taxon>Bacteria</taxon>
        <taxon>Bacillati</taxon>
        <taxon>Bacillota</taxon>
        <taxon>Bacilli</taxon>
        <taxon>Bacillales</taxon>
        <taxon>Bacillaceae</taxon>
        <taxon>Lentibacillus</taxon>
    </lineage>
</organism>